<dbReference type="CDD" id="cd01166">
    <property type="entry name" value="KdgK"/>
    <property type="match status" value="1"/>
</dbReference>
<dbReference type="GO" id="GO:0016301">
    <property type="term" value="F:kinase activity"/>
    <property type="evidence" value="ECO:0007669"/>
    <property type="project" value="UniProtKB-KW"/>
</dbReference>
<evidence type="ECO:0000256" key="2">
    <source>
        <dbReference type="ARBA" id="ARBA00022679"/>
    </source>
</evidence>
<feature type="domain" description="Carbohydrate kinase PfkB" evidence="5">
    <location>
        <begin position="31"/>
        <end position="325"/>
    </location>
</feature>
<dbReference type="PRINTS" id="PR00990">
    <property type="entry name" value="RIBOKINASE"/>
</dbReference>
<evidence type="ECO:0000256" key="4">
    <source>
        <dbReference type="RuleBase" id="RU003704"/>
    </source>
</evidence>
<accession>A0ABZ0U780</accession>
<reference evidence="6" key="1">
    <citation type="submission" date="2023-10" db="EMBL/GenBank/DDBJ databases">
        <title>Genome sequence of Blautia coccoides DSM 935.</title>
        <authorList>
            <person name="Boeer T."/>
            <person name="Bengelsdorf F.R."/>
            <person name="Daniel R."/>
            <person name="Poehlein A."/>
        </authorList>
    </citation>
    <scope>NUCLEOTIDE SEQUENCE [LARGE SCALE GENOMIC DNA]</scope>
    <source>
        <strain evidence="6">DSM 935</strain>
    </source>
</reference>
<keyword evidence="2 4" id="KW-0808">Transferase</keyword>
<gene>
    <name evidence="6" type="primary">ydjH_1</name>
    <name evidence="6" type="ORF">BLCOC_07900</name>
</gene>
<dbReference type="Pfam" id="PF00294">
    <property type="entry name" value="PfkB"/>
    <property type="match status" value="1"/>
</dbReference>
<dbReference type="InterPro" id="IPR002173">
    <property type="entry name" value="Carboh/pur_kinase_PfkB_CS"/>
</dbReference>
<evidence type="ECO:0000256" key="3">
    <source>
        <dbReference type="ARBA" id="ARBA00022777"/>
    </source>
</evidence>
<keyword evidence="3 4" id="KW-0418">Kinase</keyword>
<name>A0ABZ0U780_9FIRM</name>
<evidence type="ECO:0000313" key="6">
    <source>
        <dbReference type="EMBL" id="WPX72453.1"/>
    </source>
</evidence>
<organism evidence="6 7">
    <name type="scientific">Blautia producta</name>
    <dbReference type="NCBI Taxonomy" id="33035"/>
    <lineage>
        <taxon>Bacteria</taxon>
        <taxon>Bacillati</taxon>
        <taxon>Bacillota</taxon>
        <taxon>Clostridia</taxon>
        <taxon>Lachnospirales</taxon>
        <taxon>Lachnospiraceae</taxon>
        <taxon>Blautia</taxon>
    </lineage>
</organism>
<evidence type="ECO:0000259" key="5">
    <source>
        <dbReference type="Pfam" id="PF00294"/>
    </source>
</evidence>
<dbReference type="PANTHER" id="PTHR10584">
    <property type="entry name" value="SUGAR KINASE"/>
    <property type="match status" value="1"/>
</dbReference>
<comment type="similarity">
    <text evidence="1 4">Belongs to the carbohydrate kinase PfkB family.</text>
</comment>
<dbReference type="PROSITE" id="PS00583">
    <property type="entry name" value="PFKB_KINASES_1"/>
    <property type="match status" value="1"/>
</dbReference>
<dbReference type="InterPro" id="IPR011611">
    <property type="entry name" value="PfkB_dom"/>
</dbReference>
<protein>
    <submittedName>
        <fullName evidence="6">Sugar kinase YdjH</fullName>
        <ecNumber evidence="6">2.7.1.-</ecNumber>
    </submittedName>
</protein>
<evidence type="ECO:0000256" key="1">
    <source>
        <dbReference type="ARBA" id="ARBA00010688"/>
    </source>
</evidence>
<dbReference type="EMBL" id="CP136422">
    <property type="protein sequence ID" value="WPX72453.1"/>
    <property type="molecule type" value="Genomic_DNA"/>
</dbReference>
<proteinExistence type="inferred from homology"/>
<dbReference type="Proteomes" id="UP001325248">
    <property type="component" value="Chromosome"/>
</dbReference>
<dbReference type="InterPro" id="IPR029056">
    <property type="entry name" value="Ribokinase-like"/>
</dbReference>
<dbReference type="EC" id="2.7.1.-" evidence="6"/>
<dbReference type="PANTHER" id="PTHR10584:SF166">
    <property type="entry name" value="RIBOKINASE"/>
    <property type="match status" value="1"/>
</dbReference>
<dbReference type="InterPro" id="IPR002139">
    <property type="entry name" value="Ribo/fructo_kinase"/>
</dbReference>
<dbReference type="PROSITE" id="PS00584">
    <property type="entry name" value="PFKB_KINASES_2"/>
    <property type="match status" value="1"/>
</dbReference>
<sequence>MKTGELAEKAREKWGILRNSKVERGEDMDGKILVVGAAILDVLAEPVDERVFETGSSPADAITMRTGGDALNEATILAKLGESVQLLTVLGSDPASELIRAHCRKWGIGLDHTRTEPGVDTGINVVLVKKGGERSFLTNPHGTLRSLSAEHLEGDYLQGVKILCFASIFVFPKLGGRETARLFSRAKEQGILVCADMTKRKNEETVKDIREALACVDYLFPNYEEAVLVTGKRELHEIADAFLDCGVGNVVIKCGNKGCFVKNREMFFESPAVSSIRCVDTTGAGDSFAAGFVYALSQDMDLRTAAAYANVCGGLAVQRLGATEGINNIVQVENAVKKYHSP</sequence>
<dbReference type="SUPFAM" id="SSF53613">
    <property type="entry name" value="Ribokinase-like"/>
    <property type="match status" value="1"/>
</dbReference>
<evidence type="ECO:0000313" key="7">
    <source>
        <dbReference type="Proteomes" id="UP001325248"/>
    </source>
</evidence>
<keyword evidence="7" id="KW-1185">Reference proteome</keyword>
<dbReference type="Gene3D" id="3.40.1190.20">
    <property type="match status" value="1"/>
</dbReference>